<dbReference type="AlphaFoldDB" id="A0A4Y2SQ74"/>
<evidence type="ECO:0000313" key="1">
    <source>
        <dbReference type="EMBL" id="GBN90031.1"/>
    </source>
</evidence>
<dbReference type="EMBL" id="BGPR01023114">
    <property type="protein sequence ID" value="GBN90031.1"/>
    <property type="molecule type" value="Genomic_DNA"/>
</dbReference>
<dbReference type="Proteomes" id="UP000499080">
    <property type="component" value="Unassembled WGS sequence"/>
</dbReference>
<name>A0A4Y2SQ74_ARAVE</name>
<gene>
    <name evidence="1" type="ORF">AVEN_66917_1</name>
</gene>
<organism evidence="1 2">
    <name type="scientific">Araneus ventricosus</name>
    <name type="common">Orbweaver spider</name>
    <name type="synonym">Epeira ventricosa</name>
    <dbReference type="NCBI Taxonomy" id="182803"/>
    <lineage>
        <taxon>Eukaryota</taxon>
        <taxon>Metazoa</taxon>
        <taxon>Ecdysozoa</taxon>
        <taxon>Arthropoda</taxon>
        <taxon>Chelicerata</taxon>
        <taxon>Arachnida</taxon>
        <taxon>Araneae</taxon>
        <taxon>Araneomorphae</taxon>
        <taxon>Entelegynae</taxon>
        <taxon>Araneoidea</taxon>
        <taxon>Araneidae</taxon>
        <taxon>Araneus</taxon>
    </lineage>
</organism>
<accession>A0A4Y2SQ74</accession>
<dbReference type="OrthoDB" id="6775559at2759"/>
<proteinExistence type="predicted"/>
<protein>
    <submittedName>
        <fullName evidence="1">Uncharacterized protein</fullName>
    </submittedName>
</protein>
<keyword evidence="2" id="KW-1185">Reference proteome</keyword>
<evidence type="ECO:0000313" key="2">
    <source>
        <dbReference type="Proteomes" id="UP000499080"/>
    </source>
</evidence>
<comment type="caution">
    <text evidence="1">The sequence shown here is derived from an EMBL/GenBank/DDBJ whole genome shotgun (WGS) entry which is preliminary data.</text>
</comment>
<reference evidence="1 2" key="1">
    <citation type="journal article" date="2019" name="Sci. Rep.">
        <title>Orb-weaving spider Araneus ventricosus genome elucidates the spidroin gene catalogue.</title>
        <authorList>
            <person name="Kono N."/>
            <person name="Nakamura H."/>
            <person name="Ohtoshi R."/>
            <person name="Moran D.A.P."/>
            <person name="Shinohara A."/>
            <person name="Yoshida Y."/>
            <person name="Fujiwara M."/>
            <person name="Mori M."/>
            <person name="Tomita M."/>
            <person name="Arakawa K."/>
        </authorList>
    </citation>
    <scope>NUCLEOTIDE SEQUENCE [LARGE SCALE GENOMIC DNA]</scope>
</reference>
<sequence>MIPSTPVEEILKKELSKYDFNIQNIKKVQNKGFVVVCYKEEDTSKLVTPTTYKKNITAKIETKAGRQTQLDPHSLQHPQINNRRGAVLDFLVLPNPPKLKFKLRGKEQDTSQLVMEALG</sequence>